<dbReference type="InterPro" id="IPR000589">
    <property type="entry name" value="Ribosomal_uS15"/>
</dbReference>
<accession>A0A9D6LTK5</accession>
<dbReference type="Gene3D" id="6.10.250.3130">
    <property type="match status" value="1"/>
</dbReference>
<dbReference type="NCBIfam" id="TIGR00952">
    <property type="entry name" value="S15_bact"/>
    <property type="match status" value="1"/>
</dbReference>
<comment type="similarity">
    <text evidence="4 5">Belongs to the universal ribosomal protein uS15 family.</text>
</comment>
<dbReference type="PANTHER" id="PTHR23321:SF26">
    <property type="entry name" value="SMALL RIBOSOMAL SUBUNIT PROTEIN US15M"/>
    <property type="match status" value="1"/>
</dbReference>
<keyword evidence="4 6" id="KW-0694">RNA-binding</keyword>
<dbReference type="GO" id="GO:0006412">
    <property type="term" value="P:translation"/>
    <property type="evidence" value="ECO:0007669"/>
    <property type="project" value="UniProtKB-UniRule"/>
</dbReference>
<dbReference type="HAMAP" id="MF_01343_B">
    <property type="entry name" value="Ribosomal_uS15_B"/>
    <property type="match status" value="1"/>
</dbReference>
<proteinExistence type="inferred from homology"/>
<dbReference type="Proteomes" id="UP000808388">
    <property type="component" value="Unassembled WGS sequence"/>
</dbReference>
<evidence type="ECO:0000256" key="1">
    <source>
        <dbReference type="ARBA" id="ARBA00022980"/>
    </source>
</evidence>
<dbReference type="EMBL" id="JACQCQ010000006">
    <property type="protein sequence ID" value="MBI3627425.1"/>
    <property type="molecule type" value="Genomic_DNA"/>
</dbReference>
<evidence type="ECO:0000256" key="5">
    <source>
        <dbReference type="RuleBase" id="RU003919"/>
    </source>
</evidence>
<dbReference type="Pfam" id="PF00312">
    <property type="entry name" value="Ribosomal_S15"/>
    <property type="match status" value="1"/>
</dbReference>
<dbReference type="GO" id="GO:0005840">
    <property type="term" value="C:ribosome"/>
    <property type="evidence" value="ECO:0007669"/>
    <property type="project" value="UniProtKB-KW"/>
</dbReference>
<dbReference type="InterPro" id="IPR005290">
    <property type="entry name" value="Ribosomal_uS15_bac-type"/>
</dbReference>
<dbReference type="GO" id="GO:0005737">
    <property type="term" value="C:cytoplasm"/>
    <property type="evidence" value="ECO:0007669"/>
    <property type="project" value="UniProtKB-ARBA"/>
</dbReference>
<evidence type="ECO:0000256" key="4">
    <source>
        <dbReference type="HAMAP-Rule" id="MF_01343"/>
    </source>
</evidence>
<evidence type="ECO:0000256" key="2">
    <source>
        <dbReference type="ARBA" id="ARBA00023274"/>
    </source>
</evidence>
<keyword evidence="2 4" id="KW-0687">Ribonucleoprotein</keyword>
<name>A0A9D6LTK5_9BACT</name>
<dbReference type="Gene3D" id="1.10.287.10">
    <property type="entry name" value="S15/NS1, RNA-binding"/>
    <property type="match status" value="1"/>
</dbReference>
<protein>
    <recommendedName>
        <fullName evidence="4">Small ribosomal subunit protein uS15</fullName>
    </recommendedName>
</protein>
<dbReference type="PANTHER" id="PTHR23321">
    <property type="entry name" value="RIBOSOMAL PROTEIN S15, BACTERIAL AND ORGANELLAR"/>
    <property type="match status" value="1"/>
</dbReference>
<dbReference type="InterPro" id="IPR009068">
    <property type="entry name" value="uS15_NS1_RNA-bd_sf"/>
</dbReference>
<comment type="subunit">
    <text evidence="3 4">Part of the 30S ribosomal subunit. Forms a bridge to the 50S subunit in the 70S ribosome, contacting the 23S rRNA.</text>
</comment>
<dbReference type="AlphaFoldDB" id="A0A9D6LTK5"/>
<dbReference type="SUPFAM" id="SSF47060">
    <property type="entry name" value="S15/NS1 RNA-binding domain"/>
    <property type="match status" value="1"/>
</dbReference>
<keyword evidence="4 6" id="KW-0699">rRNA-binding</keyword>
<evidence type="ECO:0000256" key="6">
    <source>
        <dbReference type="RuleBase" id="RU004524"/>
    </source>
</evidence>
<dbReference type="SMART" id="SM01387">
    <property type="entry name" value="Ribosomal_S15"/>
    <property type="match status" value="1"/>
</dbReference>
<reference evidence="7" key="1">
    <citation type="submission" date="2020-07" db="EMBL/GenBank/DDBJ databases">
        <title>Huge and variable diversity of episymbiotic CPR bacteria and DPANN archaea in groundwater ecosystems.</title>
        <authorList>
            <person name="He C.Y."/>
            <person name="Keren R."/>
            <person name="Whittaker M."/>
            <person name="Farag I.F."/>
            <person name="Doudna J."/>
            <person name="Cate J.H.D."/>
            <person name="Banfield J.F."/>
        </authorList>
    </citation>
    <scope>NUCLEOTIDE SEQUENCE</scope>
    <source>
        <strain evidence="7">NC_groundwater_972_Pr1_S-0.2um_49_27</strain>
    </source>
</reference>
<dbReference type="GO" id="GO:0019843">
    <property type="term" value="F:rRNA binding"/>
    <property type="evidence" value="ECO:0007669"/>
    <property type="project" value="UniProtKB-UniRule"/>
</dbReference>
<sequence>MLKAKRKSKVIEAFRTHATDTGSSAVQVAVLTEEIEKLTGHLKKHPKDNHSRRGLLAMVSKRRRLMNYLSQSEPKRYAQVAKKLGLKVQPAVPVKTLAKK</sequence>
<dbReference type="PROSITE" id="PS00362">
    <property type="entry name" value="RIBOSOMAL_S15"/>
    <property type="match status" value="1"/>
</dbReference>
<evidence type="ECO:0000256" key="3">
    <source>
        <dbReference type="ARBA" id="ARBA00064542"/>
    </source>
</evidence>
<dbReference type="FunFam" id="1.10.287.10:FF:000002">
    <property type="entry name" value="30S ribosomal protein S15"/>
    <property type="match status" value="1"/>
</dbReference>
<evidence type="ECO:0000313" key="7">
    <source>
        <dbReference type="EMBL" id="MBI3627425.1"/>
    </source>
</evidence>
<keyword evidence="1 4" id="KW-0689">Ribosomal protein</keyword>
<comment type="caution">
    <text evidence="7">The sequence shown here is derived from an EMBL/GenBank/DDBJ whole genome shotgun (WGS) entry which is preliminary data.</text>
</comment>
<dbReference type="CDD" id="cd00353">
    <property type="entry name" value="Ribosomal_S15p_S13e"/>
    <property type="match status" value="1"/>
</dbReference>
<evidence type="ECO:0000313" key="8">
    <source>
        <dbReference type="Proteomes" id="UP000808388"/>
    </source>
</evidence>
<organism evidence="7 8">
    <name type="scientific">Candidatus Sungiibacteriota bacterium</name>
    <dbReference type="NCBI Taxonomy" id="2750080"/>
    <lineage>
        <taxon>Bacteria</taxon>
        <taxon>Candidatus Sungiibacteriota</taxon>
    </lineage>
</organism>
<comment type="function">
    <text evidence="4">Forms an intersubunit bridge (bridge B4) with the 23S rRNA of the 50S subunit in the ribosome.</text>
</comment>
<gene>
    <name evidence="4 7" type="primary">rpsO</name>
    <name evidence="7" type="ORF">HY220_01560</name>
</gene>
<comment type="function">
    <text evidence="4 6">One of the primary rRNA binding proteins, it binds directly to 16S rRNA where it helps nucleate assembly of the platform of the 30S subunit by binding and bridging several RNA helices of the 16S rRNA.</text>
</comment>
<dbReference type="GO" id="GO:0003735">
    <property type="term" value="F:structural constituent of ribosome"/>
    <property type="evidence" value="ECO:0007669"/>
    <property type="project" value="InterPro"/>
</dbReference>
<dbReference type="GO" id="GO:1990904">
    <property type="term" value="C:ribonucleoprotein complex"/>
    <property type="evidence" value="ECO:0007669"/>
    <property type="project" value="UniProtKB-KW"/>
</dbReference>